<dbReference type="CDD" id="cd02869">
    <property type="entry name" value="PseudoU_synth_RluA_like"/>
    <property type="match status" value="1"/>
</dbReference>
<dbReference type="InterPro" id="IPR006225">
    <property type="entry name" value="PsdUridine_synth_RluC/D"/>
</dbReference>
<comment type="similarity">
    <text evidence="2 4">Belongs to the pseudouridine synthase RluA family.</text>
</comment>
<dbReference type="PANTHER" id="PTHR21600:SF44">
    <property type="entry name" value="RIBOSOMAL LARGE SUBUNIT PSEUDOURIDINE SYNTHASE D"/>
    <property type="match status" value="1"/>
</dbReference>
<reference evidence="6 7" key="1">
    <citation type="submission" date="2021-10" db="EMBL/GenBank/DDBJ databases">
        <title>Lutispora strain m25 sp. nov., a thermophilic, non-spore-forming bacterium isolated from a lab-scale methanogenic bioreactor digesting anaerobic sludge.</title>
        <authorList>
            <person name="El Houari A."/>
            <person name="Mcdonald J."/>
        </authorList>
    </citation>
    <scope>NUCLEOTIDE SEQUENCE [LARGE SCALE GENOMIC DNA]</scope>
    <source>
        <strain evidence="7">m25</strain>
    </source>
</reference>
<evidence type="ECO:0000256" key="4">
    <source>
        <dbReference type="RuleBase" id="RU362028"/>
    </source>
</evidence>
<keyword evidence="3" id="KW-0694">RNA-binding</keyword>
<feature type="domain" description="Pseudouridine synthase RsuA/RluA-like" evidence="5">
    <location>
        <begin position="84"/>
        <end position="232"/>
    </location>
</feature>
<comment type="caution">
    <text evidence="6">The sequence shown here is derived from an EMBL/GenBank/DDBJ whole genome shotgun (WGS) entry which is preliminary data.</text>
</comment>
<dbReference type="EMBL" id="JAJEKE010000001">
    <property type="protein sequence ID" value="MCQ1528165.1"/>
    <property type="molecule type" value="Genomic_DNA"/>
</dbReference>
<dbReference type="EC" id="5.4.99.-" evidence="4"/>
<evidence type="ECO:0000256" key="3">
    <source>
        <dbReference type="PROSITE-ProRule" id="PRU00182"/>
    </source>
</evidence>
<comment type="function">
    <text evidence="4">Responsible for synthesis of pseudouridine from uracil.</text>
</comment>
<dbReference type="InterPro" id="IPR020103">
    <property type="entry name" value="PsdUridine_synth_cat_dom_sf"/>
</dbReference>
<accession>A0ABT1NA81</accession>
<comment type="catalytic activity">
    <reaction evidence="1 4">
        <text>a uridine in RNA = a pseudouridine in RNA</text>
        <dbReference type="Rhea" id="RHEA:48348"/>
        <dbReference type="Rhea" id="RHEA-COMP:12068"/>
        <dbReference type="Rhea" id="RHEA-COMP:12069"/>
        <dbReference type="ChEBI" id="CHEBI:65314"/>
        <dbReference type="ChEBI" id="CHEBI:65315"/>
    </reaction>
</comment>
<proteinExistence type="inferred from homology"/>
<protein>
    <recommendedName>
        <fullName evidence="4">Pseudouridine synthase</fullName>
        <ecNumber evidence="4">5.4.99.-</ecNumber>
    </recommendedName>
</protein>
<dbReference type="InterPro" id="IPR006145">
    <property type="entry name" value="PsdUridine_synth_RsuA/RluA"/>
</dbReference>
<dbReference type="PROSITE" id="PS50889">
    <property type="entry name" value="S4"/>
    <property type="match status" value="1"/>
</dbReference>
<dbReference type="Proteomes" id="UP001651880">
    <property type="component" value="Unassembled WGS sequence"/>
</dbReference>
<dbReference type="SUPFAM" id="SSF55120">
    <property type="entry name" value="Pseudouridine synthase"/>
    <property type="match status" value="1"/>
</dbReference>
<dbReference type="Pfam" id="PF00849">
    <property type="entry name" value="PseudoU_synth_2"/>
    <property type="match status" value="1"/>
</dbReference>
<dbReference type="PANTHER" id="PTHR21600">
    <property type="entry name" value="MITOCHONDRIAL RNA PSEUDOURIDINE SYNTHASE"/>
    <property type="match status" value="1"/>
</dbReference>
<dbReference type="InterPro" id="IPR050188">
    <property type="entry name" value="RluA_PseudoU_synthase"/>
</dbReference>
<evidence type="ECO:0000313" key="6">
    <source>
        <dbReference type="EMBL" id="MCQ1528165.1"/>
    </source>
</evidence>
<evidence type="ECO:0000256" key="2">
    <source>
        <dbReference type="ARBA" id="ARBA00010876"/>
    </source>
</evidence>
<evidence type="ECO:0000256" key="1">
    <source>
        <dbReference type="ARBA" id="ARBA00000073"/>
    </source>
</evidence>
<dbReference type="RefSeq" id="WP_255225662.1">
    <property type="nucleotide sequence ID" value="NZ_JAJEKE010000001.1"/>
</dbReference>
<dbReference type="Gene3D" id="3.30.2350.10">
    <property type="entry name" value="Pseudouridine synthase"/>
    <property type="match status" value="1"/>
</dbReference>
<dbReference type="NCBIfam" id="TIGR00005">
    <property type="entry name" value="rluA_subfam"/>
    <property type="match status" value="1"/>
</dbReference>
<evidence type="ECO:0000313" key="7">
    <source>
        <dbReference type="Proteomes" id="UP001651880"/>
    </source>
</evidence>
<organism evidence="6 7">
    <name type="scientific">Lutispora saccharofermentans</name>
    <dbReference type="NCBI Taxonomy" id="3024236"/>
    <lineage>
        <taxon>Bacteria</taxon>
        <taxon>Bacillati</taxon>
        <taxon>Bacillota</taxon>
        <taxon>Clostridia</taxon>
        <taxon>Lutisporales</taxon>
        <taxon>Lutisporaceae</taxon>
        <taxon>Lutispora</taxon>
    </lineage>
</organism>
<keyword evidence="4" id="KW-0413">Isomerase</keyword>
<keyword evidence="7" id="KW-1185">Reference proteome</keyword>
<evidence type="ECO:0000259" key="5">
    <source>
        <dbReference type="Pfam" id="PF00849"/>
    </source>
</evidence>
<name>A0ABT1NA81_9FIRM</name>
<gene>
    <name evidence="6" type="ORF">LJD61_01180</name>
</gene>
<sequence length="295" mass="33112">MKNHIVKLGMSRKSLIAYLKEDMDLSSRGAKALLGRGIQINGKKAYGDSRLKDGDLLLIEEDLKKDNIAPQKMEIDILYEDDDIVAVDKPPYMVVHPTKNHKKGTLANGLRYYFDEKDINEPVRFFNRIDMNTSGIVIIPKSSRIHSLMDRYSAGSLEKKYMAVVSGIPKNKKGRIESLISDHPDEAGKRYLSDEGKFAVTEYEVLEEYASASLLALSIKTGRTHQIRVHLSGLGHPILGDTLYGGDDARIKRQALHASELSFTHPVRDERIAIKSQLPSDILMLLKGLKEDLLN</sequence>